<evidence type="ECO:0000256" key="1">
    <source>
        <dbReference type="SAM" id="Phobius"/>
    </source>
</evidence>
<evidence type="ECO:0000313" key="4">
    <source>
        <dbReference type="Proteomes" id="UP000195141"/>
    </source>
</evidence>
<evidence type="ECO:0008006" key="5">
    <source>
        <dbReference type="Google" id="ProtNLM"/>
    </source>
</evidence>
<proteinExistence type="predicted"/>
<evidence type="ECO:0000313" key="3">
    <source>
        <dbReference type="EMBL" id="WYJ91525.1"/>
    </source>
</evidence>
<reference evidence="2" key="1">
    <citation type="submission" date="2017-05" db="EMBL/GenBank/DDBJ databases">
        <title>The Genome Sequence of Enterococcus sp. 9E7_DIV0242.</title>
        <authorList>
            <consortium name="The Broad Institute Genomics Platform"/>
            <consortium name="The Broad Institute Genomic Center for Infectious Diseases"/>
            <person name="Earl A."/>
            <person name="Manson A."/>
            <person name="Schwartman J."/>
            <person name="Gilmore M."/>
            <person name="Abouelleil A."/>
            <person name="Cao P."/>
            <person name="Chapman S."/>
            <person name="Cusick C."/>
            <person name="Shea T."/>
            <person name="Young S."/>
            <person name="Neafsey D."/>
            <person name="Nusbaum C."/>
            <person name="Birren B."/>
        </authorList>
    </citation>
    <scope>NUCLEOTIDE SEQUENCE [LARGE SCALE GENOMIC DNA]</scope>
    <source>
        <strain evidence="2">9E7_DIV0242</strain>
    </source>
</reference>
<sequence length="137" mass="16152">MEVKKYLKEAFRLTSLIFTTLIAINLVLQNDVAHDVLEVMLLISAVSGGLHFLLNDNGKYSNRRLIFNQLLYLFIIFFQIAVCNVLLQWELDIWGLLMNYVVVLIIYAFIRFVMYNNDKKEADEINQFIQKRNRDKS</sequence>
<feature type="transmembrane region" description="Helical" evidence="1">
    <location>
        <begin position="66"/>
        <end position="87"/>
    </location>
</feature>
<gene>
    <name evidence="3" type="ORF">A5888_003293</name>
    <name evidence="2" type="ORF">A5888_003593</name>
</gene>
<keyword evidence="1" id="KW-0472">Membrane</keyword>
<keyword evidence="1" id="KW-1133">Transmembrane helix</keyword>
<feature type="transmembrane region" description="Helical" evidence="1">
    <location>
        <begin position="12"/>
        <end position="30"/>
    </location>
</feature>
<reference evidence="3" key="3">
    <citation type="submission" date="2024-03" db="EMBL/GenBank/DDBJ databases">
        <title>The Genome Sequence of Enterococcus sp. DIV0242b.</title>
        <authorList>
            <consortium name="The Broad Institute Genomics Platform"/>
            <consortium name="The Broad Institute Microbial Omics Core"/>
            <consortium name="The Broad Institute Genomic Center for Infectious Diseases"/>
            <person name="Earl A."/>
            <person name="Manson A."/>
            <person name="Gilmore M."/>
            <person name="Schwartman J."/>
            <person name="Shea T."/>
            <person name="Abouelleil A."/>
            <person name="Cao P."/>
            <person name="Chapman S."/>
            <person name="Cusick C."/>
            <person name="Young S."/>
            <person name="Neafsey D."/>
            <person name="Nusbaum C."/>
            <person name="Birren B."/>
        </authorList>
    </citation>
    <scope>NUCLEOTIDE SEQUENCE</scope>
    <source>
        <strain evidence="3">9E7_DIV0242</strain>
    </source>
</reference>
<name>A0A242K2J2_9ENTE</name>
<accession>A0A242K2J2</accession>
<feature type="transmembrane region" description="Helical" evidence="1">
    <location>
        <begin position="36"/>
        <end position="54"/>
    </location>
</feature>
<dbReference type="OrthoDB" id="2183955at2"/>
<reference evidence="3" key="2">
    <citation type="submission" date="2017-05" db="EMBL/GenBank/DDBJ databases">
        <authorList>
            <consortium name="The Broad Institute Genomics Platform"/>
            <consortium name="The Broad Institute Genomic Center for Infectious Diseases"/>
            <person name="Earl A."/>
            <person name="Manson A."/>
            <person name="Schwartman J."/>
            <person name="Gilmore M."/>
            <person name="Abouelleil A."/>
            <person name="Cao P."/>
            <person name="Chapman S."/>
            <person name="Cusick C."/>
            <person name="Shea T."/>
            <person name="Young S."/>
            <person name="Neafsey D."/>
            <person name="Nusbaum C."/>
            <person name="Birren B."/>
        </authorList>
    </citation>
    <scope>NUCLEOTIDE SEQUENCE</scope>
    <source>
        <strain evidence="3">9E7_DIV0242</strain>
    </source>
</reference>
<feature type="transmembrane region" description="Helical" evidence="1">
    <location>
        <begin position="93"/>
        <end position="110"/>
    </location>
</feature>
<dbReference type="AlphaFoldDB" id="A0A242K2J2"/>
<dbReference type="EMBL" id="CP147247">
    <property type="protein sequence ID" value="WYJ91525.1"/>
    <property type="molecule type" value="Genomic_DNA"/>
</dbReference>
<organism evidence="2">
    <name type="scientific">Candidatus Enterococcus clewellii</name>
    <dbReference type="NCBI Taxonomy" id="1834193"/>
    <lineage>
        <taxon>Bacteria</taxon>
        <taxon>Bacillati</taxon>
        <taxon>Bacillota</taxon>
        <taxon>Bacilli</taxon>
        <taxon>Lactobacillales</taxon>
        <taxon>Enterococcaceae</taxon>
        <taxon>Enterococcus</taxon>
    </lineage>
</organism>
<dbReference type="EMBL" id="NGMM01000007">
    <property type="protein sequence ID" value="OTP11494.1"/>
    <property type="molecule type" value="Genomic_DNA"/>
</dbReference>
<keyword evidence="1" id="KW-0812">Transmembrane</keyword>
<keyword evidence="4" id="KW-1185">Reference proteome</keyword>
<dbReference type="Proteomes" id="UP000195141">
    <property type="component" value="Chromosome"/>
</dbReference>
<dbReference type="RefSeq" id="WP_086350586.1">
    <property type="nucleotide sequence ID" value="NZ_CP147247.1"/>
</dbReference>
<protein>
    <recommendedName>
        <fullName evidence="5">DUF3021 domain-containing protein</fullName>
    </recommendedName>
</protein>
<evidence type="ECO:0000313" key="2">
    <source>
        <dbReference type="EMBL" id="OTP11494.1"/>
    </source>
</evidence>